<reference evidence="1" key="1">
    <citation type="submission" date="2018-12" db="EMBL/GenBank/DDBJ databases">
        <authorList>
            <person name="Will S."/>
            <person name="Neumann-Schaal M."/>
            <person name="Henke P."/>
        </authorList>
    </citation>
    <scope>NUCLEOTIDE SEQUENCE</scope>
    <source>
        <strain evidence="1">PCC 7102</strain>
    </source>
</reference>
<evidence type="ECO:0000313" key="2">
    <source>
        <dbReference type="Proteomes" id="UP000271624"/>
    </source>
</evidence>
<organism evidence="1 2">
    <name type="scientific">Dulcicalothrix desertica PCC 7102</name>
    <dbReference type="NCBI Taxonomy" id="232991"/>
    <lineage>
        <taxon>Bacteria</taxon>
        <taxon>Bacillati</taxon>
        <taxon>Cyanobacteriota</taxon>
        <taxon>Cyanophyceae</taxon>
        <taxon>Nostocales</taxon>
        <taxon>Calotrichaceae</taxon>
        <taxon>Dulcicalothrix</taxon>
    </lineage>
</organism>
<name>A0A3S1IWK0_9CYAN</name>
<dbReference type="RefSeq" id="WP_127083491.1">
    <property type="nucleotide sequence ID" value="NZ_RSCL01000013.1"/>
</dbReference>
<accession>A0A3S1IWK0</accession>
<comment type="caution">
    <text evidence="1">The sequence shown here is derived from an EMBL/GenBank/DDBJ whole genome shotgun (WGS) entry which is preliminary data.</text>
</comment>
<gene>
    <name evidence="1" type="ORF">DSM106972_051790</name>
</gene>
<dbReference type="Proteomes" id="UP000271624">
    <property type="component" value="Unassembled WGS sequence"/>
</dbReference>
<sequence length="114" mass="12760">MENVKAATSSSYRDYLIRSLKNSERAAGYIGVMLELDEEGYDPMMFSSALEEVVEARKQLGTFSLAAQQHYEKLDKILAKTGGEEILALIEFLDELGYRIAVAAKDEETTDSRD</sequence>
<protein>
    <submittedName>
        <fullName evidence="1">Uncharacterized protein</fullName>
    </submittedName>
</protein>
<reference evidence="1" key="2">
    <citation type="journal article" date="2019" name="Genome Biol. Evol.">
        <title>Day and night: Metabolic profiles and evolutionary relationships of six axenic non-marine cyanobacteria.</title>
        <authorList>
            <person name="Will S.E."/>
            <person name="Henke P."/>
            <person name="Boedeker C."/>
            <person name="Huang S."/>
            <person name="Brinkmann H."/>
            <person name="Rohde M."/>
            <person name="Jarek M."/>
            <person name="Friedl T."/>
            <person name="Seufert S."/>
            <person name="Schumacher M."/>
            <person name="Overmann J."/>
            <person name="Neumann-Schaal M."/>
            <person name="Petersen J."/>
        </authorList>
    </citation>
    <scope>NUCLEOTIDE SEQUENCE [LARGE SCALE GENOMIC DNA]</scope>
    <source>
        <strain evidence="1">PCC 7102</strain>
    </source>
</reference>
<dbReference type="EMBL" id="RSCL01000013">
    <property type="protein sequence ID" value="RUT03540.1"/>
    <property type="molecule type" value="Genomic_DNA"/>
</dbReference>
<proteinExistence type="predicted"/>
<keyword evidence="2" id="KW-1185">Reference proteome</keyword>
<evidence type="ECO:0000313" key="1">
    <source>
        <dbReference type="EMBL" id="RUT03540.1"/>
    </source>
</evidence>
<dbReference type="AlphaFoldDB" id="A0A3S1IWK0"/>
<dbReference type="OrthoDB" id="517060at2"/>